<feature type="region of interest" description="Disordered" evidence="1">
    <location>
        <begin position="92"/>
        <end position="126"/>
    </location>
</feature>
<feature type="compositionally biased region" description="Basic and acidic residues" evidence="1">
    <location>
        <begin position="195"/>
        <end position="204"/>
    </location>
</feature>
<feature type="compositionally biased region" description="Polar residues" evidence="1">
    <location>
        <begin position="21"/>
        <end position="47"/>
    </location>
</feature>
<feature type="region of interest" description="Disordered" evidence="1">
    <location>
        <begin position="181"/>
        <end position="204"/>
    </location>
</feature>
<evidence type="ECO:0000313" key="3">
    <source>
        <dbReference type="Proteomes" id="UP001162162"/>
    </source>
</evidence>
<accession>A0AAV8YUE3</accession>
<feature type="region of interest" description="Disordered" evidence="1">
    <location>
        <begin position="1"/>
        <end position="53"/>
    </location>
</feature>
<evidence type="ECO:0000256" key="1">
    <source>
        <dbReference type="SAM" id="MobiDB-lite"/>
    </source>
</evidence>
<keyword evidence="3" id="KW-1185">Reference proteome</keyword>
<feature type="compositionally biased region" description="Acidic residues" evidence="1">
    <location>
        <begin position="113"/>
        <end position="126"/>
    </location>
</feature>
<feature type="compositionally biased region" description="Acidic residues" evidence="1">
    <location>
        <begin position="7"/>
        <end position="20"/>
    </location>
</feature>
<reference evidence="2" key="1">
    <citation type="journal article" date="2023" name="Insect Mol. Biol.">
        <title>Genome sequencing provides insights into the evolution of gene families encoding plant cell wall-degrading enzymes in longhorned beetles.</title>
        <authorList>
            <person name="Shin N.R."/>
            <person name="Okamura Y."/>
            <person name="Kirsch R."/>
            <person name="Pauchet Y."/>
        </authorList>
    </citation>
    <scope>NUCLEOTIDE SEQUENCE</scope>
    <source>
        <strain evidence="2">AMC_N1</strain>
    </source>
</reference>
<gene>
    <name evidence="2" type="ORF">NQ318_005854</name>
</gene>
<evidence type="ECO:0000313" key="2">
    <source>
        <dbReference type="EMBL" id="KAJ8954258.1"/>
    </source>
</evidence>
<organism evidence="2 3">
    <name type="scientific">Aromia moschata</name>
    <dbReference type="NCBI Taxonomy" id="1265417"/>
    <lineage>
        <taxon>Eukaryota</taxon>
        <taxon>Metazoa</taxon>
        <taxon>Ecdysozoa</taxon>
        <taxon>Arthropoda</taxon>
        <taxon>Hexapoda</taxon>
        <taxon>Insecta</taxon>
        <taxon>Pterygota</taxon>
        <taxon>Neoptera</taxon>
        <taxon>Endopterygota</taxon>
        <taxon>Coleoptera</taxon>
        <taxon>Polyphaga</taxon>
        <taxon>Cucujiformia</taxon>
        <taxon>Chrysomeloidea</taxon>
        <taxon>Cerambycidae</taxon>
        <taxon>Cerambycinae</taxon>
        <taxon>Callichromatini</taxon>
        <taxon>Aromia</taxon>
    </lineage>
</organism>
<sequence length="204" mass="23485">MWLQGTFDEESESSSDEEISPNEQGRQNSTQLTVGNTTTTSKPNATRRNYHHLPRIHRRILLKQLHTGNRHGRKSYKFRQLQPFQCSVQCDNSYDKPDSGPIMGYPHQSPPADDVDDDSDSYEEGEDTPIEATIRPYVPENIVIGGVKPFGFWPDFMEWDDFGPGGELARDPLFIAEEDKRSKAKGLRKHREKMKIKQEEKKHV</sequence>
<proteinExistence type="predicted"/>
<feature type="compositionally biased region" description="Basic residues" evidence="1">
    <location>
        <begin position="182"/>
        <end position="194"/>
    </location>
</feature>
<comment type="caution">
    <text evidence="2">The sequence shown here is derived from an EMBL/GenBank/DDBJ whole genome shotgun (WGS) entry which is preliminary data.</text>
</comment>
<dbReference type="Proteomes" id="UP001162162">
    <property type="component" value="Unassembled WGS sequence"/>
</dbReference>
<dbReference type="EMBL" id="JAPWTK010000050">
    <property type="protein sequence ID" value="KAJ8954258.1"/>
    <property type="molecule type" value="Genomic_DNA"/>
</dbReference>
<name>A0AAV8YUE3_9CUCU</name>
<dbReference type="AlphaFoldDB" id="A0AAV8YUE3"/>
<protein>
    <submittedName>
        <fullName evidence="2">Uncharacterized protein</fullName>
    </submittedName>
</protein>